<dbReference type="GO" id="GO:0003700">
    <property type="term" value="F:DNA-binding transcription factor activity"/>
    <property type="evidence" value="ECO:0007669"/>
    <property type="project" value="TreeGrafter"/>
</dbReference>
<dbReference type="InterPro" id="IPR050109">
    <property type="entry name" value="HTH-type_TetR-like_transc_reg"/>
</dbReference>
<feature type="DNA-binding region" description="H-T-H motif" evidence="2">
    <location>
        <begin position="51"/>
        <end position="70"/>
    </location>
</feature>
<dbReference type="AlphaFoldDB" id="A0A5J4KRI9"/>
<dbReference type="PANTHER" id="PTHR30055">
    <property type="entry name" value="HTH-TYPE TRANSCRIPTIONAL REGULATOR RUTR"/>
    <property type="match status" value="1"/>
</dbReference>
<gene>
    <name evidence="4" type="ORF">KDW_46770</name>
</gene>
<dbReference type="Proteomes" id="UP000326912">
    <property type="component" value="Unassembled WGS sequence"/>
</dbReference>
<dbReference type="Gene3D" id="1.10.357.10">
    <property type="entry name" value="Tetracycline Repressor, domain 2"/>
    <property type="match status" value="1"/>
</dbReference>
<dbReference type="InterPro" id="IPR001647">
    <property type="entry name" value="HTH_TetR"/>
</dbReference>
<keyword evidence="1 2" id="KW-0238">DNA-binding</keyword>
<evidence type="ECO:0000313" key="4">
    <source>
        <dbReference type="EMBL" id="GER90515.1"/>
    </source>
</evidence>
<dbReference type="PROSITE" id="PS50977">
    <property type="entry name" value="HTH_TETR_2"/>
    <property type="match status" value="1"/>
</dbReference>
<proteinExistence type="predicted"/>
<protein>
    <recommendedName>
        <fullName evidence="3">HTH tetR-type domain-containing protein</fullName>
    </recommendedName>
</protein>
<evidence type="ECO:0000313" key="5">
    <source>
        <dbReference type="Proteomes" id="UP000326912"/>
    </source>
</evidence>
<evidence type="ECO:0000259" key="3">
    <source>
        <dbReference type="PROSITE" id="PS50977"/>
    </source>
</evidence>
<organism evidence="4 5">
    <name type="scientific">Dictyobacter vulcani</name>
    <dbReference type="NCBI Taxonomy" id="2607529"/>
    <lineage>
        <taxon>Bacteria</taxon>
        <taxon>Bacillati</taxon>
        <taxon>Chloroflexota</taxon>
        <taxon>Ktedonobacteria</taxon>
        <taxon>Ktedonobacterales</taxon>
        <taxon>Dictyobacteraceae</taxon>
        <taxon>Dictyobacter</taxon>
    </lineage>
</organism>
<dbReference type="InterPro" id="IPR009057">
    <property type="entry name" value="Homeodomain-like_sf"/>
</dbReference>
<dbReference type="SUPFAM" id="SSF46689">
    <property type="entry name" value="Homeodomain-like"/>
    <property type="match status" value="1"/>
</dbReference>
<dbReference type="EMBL" id="BKZW01000002">
    <property type="protein sequence ID" value="GER90515.1"/>
    <property type="molecule type" value="Genomic_DNA"/>
</dbReference>
<dbReference type="PANTHER" id="PTHR30055:SF226">
    <property type="entry name" value="HTH-TYPE TRANSCRIPTIONAL REGULATOR PKSA"/>
    <property type="match status" value="1"/>
</dbReference>
<dbReference type="GO" id="GO:0000976">
    <property type="term" value="F:transcription cis-regulatory region binding"/>
    <property type="evidence" value="ECO:0007669"/>
    <property type="project" value="TreeGrafter"/>
</dbReference>
<dbReference type="Pfam" id="PF00440">
    <property type="entry name" value="TetR_N"/>
    <property type="match status" value="1"/>
</dbReference>
<keyword evidence="5" id="KW-1185">Reference proteome</keyword>
<name>A0A5J4KRI9_9CHLR</name>
<reference evidence="4 5" key="1">
    <citation type="submission" date="2019-10" db="EMBL/GenBank/DDBJ databases">
        <title>Dictyobacter vulcani sp. nov., within the class Ktedonobacteria, isolated from soil of volcanic Mt. Zao.</title>
        <authorList>
            <person name="Zheng Y."/>
            <person name="Wang C.M."/>
            <person name="Sakai Y."/>
            <person name="Abe K."/>
            <person name="Yokota A."/>
            <person name="Yabe S."/>
        </authorList>
    </citation>
    <scope>NUCLEOTIDE SEQUENCE [LARGE SCALE GENOMIC DNA]</scope>
    <source>
        <strain evidence="4 5">W12</strain>
    </source>
</reference>
<feature type="domain" description="HTH tetR-type" evidence="3">
    <location>
        <begin position="28"/>
        <end position="88"/>
    </location>
</feature>
<comment type="caution">
    <text evidence="4">The sequence shown here is derived from an EMBL/GenBank/DDBJ whole genome shotgun (WGS) entry which is preliminary data.</text>
</comment>
<evidence type="ECO:0000256" key="2">
    <source>
        <dbReference type="PROSITE-ProRule" id="PRU00335"/>
    </source>
</evidence>
<accession>A0A5J4KRI9</accession>
<dbReference type="RefSeq" id="WP_151758252.1">
    <property type="nucleotide sequence ID" value="NZ_BKZW01000002.1"/>
</dbReference>
<evidence type="ECO:0000256" key="1">
    <source>
        <dbReference type="ARBA" id="ARBA00023125"/>
    </source>
</evidence>
<sequence>MMNANEDTSEQPRKKRVYRGTVQAEIAALTEQRIIEAGLALFDERWADQITLDQIAERAGVTVQTLLRRFGSKERLANAISQEAFRRAMQQRIEPPTGDLTTIVNGLTAYYEAGGKRMLHGLAQEARHPQLHSIIDVARTSHREWLERTFRTHLERRDAAARARLLAQLFTLTGVYTWYQLRYESGLNQEETAHALYEMLEKLL</sequence>